<dbReference type="Pfam" id="PF10648">
    <property type="entry name" value="Gmad2"/>
    <property type="match status" value="1"/>
</dbReference>
<dbReference type="STRING" id="1802115.A2756_04935"/>
<evidence type="ECO:0000313" key="2">
    <source>
        <dbReference type="EMBL" id="OGZ43622.1"/>
    </source>
</evidence>
<dbReference type="Proteomes" id="UP000177785">
    <property type="component" value="Unassembled WGS sequence"/>
</dbReference>
<name>A0A1G2G0V3_9BACT</name>
<sequence length="288" mass="30953">MKKLLIVLIILAGAGVAEFWYLQKSAHVSKDPDSLQPTGQISMDHKNIAYEVGGVSIKLVNGYAEVVDAPGSASKITTRYFGNEARGDLDGDGAEDIAFLLTQDGGGSGTFYYVVVALKKGDTYQGTNAVLVGDRIAPQTMEIKNSVLIANYVDRKPDEPMSAKPSLGKSKYLVVDAGKLVETPIYVASVQKGATVSSPLVVNGVAKGLWFFEASFPLKLEDDAGHVIAQSHAMALGEWMTTDYVGFSGTITFTKPIGVRYGYLVVEKDNPSGLPEHDDSRRIPVIFE</sequence>
<dbReference type="AlphaFoldDB" id="A0A1G2G0V3"/>
<dbReference type="EMBL" id="MHNL01000032">
    <property type="protein sequence ID" value="OGZ43622.1"/>
    <property type="molecule type" value="Genomic_DNA"/>
</dbReference>
<evidence type="ECO:0000313" key="3">
    <source>
        <dbReference type="Proteomes" id="UP000177785"/>
    </source>
</evidence>
<proteinExistence type="predicted"/>
<reference evidence="2 3" key="1">
    <citation type="journal article" date="2016" name="Nat. Commun.">
        <title>Thousands of microbial genomes shed light on interconnected biogeochemical processes in an aquifer system.</title>
        <authorList>
            <person name="Anantharaman K."/>
            <person name="Brown C.T."/>
            <person name="Hug L.A."/>
            <person name="Sharon I."/>
            <person name="Castelle C.J."/>
            <person name="Probst A.J."/>
            <person name="Thomas B.C."/>
            <person name="Singh A."/>
            <person name="Wilkins M.J."/>
            <person name="Karaoz U."/>
            <person name="Brodie E.L."/>
            <person name="Williams K.H."/>
            <person name="Hubbard S.S."/>
            <person name="Banfield J.F."/>
        </authorList>
    </citation>
    <scope>NUCLEOTIDE SEQUENCE [LARGE SCALE GENOMIC DNA]</scope>
</reference>
<feature type="domain" description="Bacterial spore germination immunoglobulin-like" evidence="1">
    <location>
        <begin position="191"/>
        <end position="272"/>
    </location>
</feature>
<evidence type="ECO:0000259" key="1">
    <source>
        <dbReference type="Pfam" id="PF10648"/>
    </source>
</evidence>
<protein>
    <recommendedName>
        <fullName evidence="1">Bacterial spore germination immunoglobulin-like domain-containing protein</fullName>
    </recommendedName>
</protein>
<comment type="caution">
    <text evidence="2">The sequence shown here is derived from an EMBL/GenBank/DDBJ whole genome shotgun (WGS) entry which is preliminary data.</text>
</comment>
<organism evidence="2 3">
    <name type="scientific">Candidatus Ryanbacteria bacterium RIFCSPHIGHO2_01_FULL_48_27</name>
    <dbReference type="NCBI Taxonomy" id="1802115"/>
    <lineage>
        <taxon>Bacteria</taxon>
        <taxon>Candidatus Ryaniibacteriota</taxon>
    </lineage>
</organism>
<dbReference type="InterPro" id="IPR018911">
    <property type="entry name" value="Gmad2_Ig-like_dom"/>
</dbReference>
<gene>
    <name evidence="2" type="ORF">A2756_04935</name>
</gene>
<accession>A0A1G2G0V3</accession>